<evidence type="ECO:0000313" key="6">
    <source>
        <dbReference type="Proteomes" id="UP000094444"/>
    </source>
</evidence>
<dbReference type="Gene3D" id="3.30.560.10">
    <property type="entry name" value="Glucose Oxidase, domain 3"/>
    <property type="match status" value="1"/>
</dbReference>
<dbReference type="InParanoid" id="A0A2P5HWI0"/>
<feature type="active site" description="Proton donor" evidence="2">
    <location>
        <position position="548"/>
    </location>
</feature>
<dbReference type="InterPro" id="IPR012132">
    <property type="entry name" value="GMC_OxRdtase"/>
</dbReference>
<reference evidence="5" key="1">
    <citation type="submission" date="2017-09" db="EMBL/GenBank/DDBJ databases">
        <title>Polyketide synthases of a Diaporthe helianthi virulent isolate.</title>
        <authorList>
            <person name="Baroncelli R."/>
        </authorList>
    </citation>
    <scope>NUCLEOTIDE SEQUENCE [LARGE SCALE GENOMIC DNA]</scope>
    <source>
        <strain evidence="5">7/96</strain>
    </source>
</reference>
<dbReference type="EMBL" id="MAVT02000605">
    <property type="protein sequence ID" value="POS74588.1"/>
    <property type="molecule type" value="Genomic_DNA"/>
</dbReference>
<dbReference type="SUPFAM" id="SSF51905">
    <property type="entry name" value="FAD/NAD(P)-binding domain"/>
    <property type="match status" value="1"/>
</dbReference>
<dbReference type="PROSITE" id="PS00624">
    <property type="entry name" value="GMC_OXRED_2"/>
    <property type="match status" value="1"/>
</dbReference>
<dbReference type="AlphaFoldDB" id="A0A2P5HWI0"/>
<dbReference type="PANTHER" id="PTHR11552:SF115">
    <property type="entry name" value="DEHYDROGENASE XPTC-RELATED"/>
    <property type="match status" value="1"/>
</dbReference>
<organism evidence="5 6">
    <name type="scientific">Diaporthe helianthi</name>
    <dbReference type="NCBI Taxonomy" id="158607"/>
    <lineage>
        <taxon>Eukaryota</taxon>
        <taxon>Fungi</taxon>
        <taxon>Dikarya</taxon>
        <taxon>Ascomycota</taxon>
        <taxon>Pezizomycotina</taxon>
        <taxon>Sordariomycetes</taxon>
        <taxon>Sordariomycetidae</taxon>
        <taxon>Diaporthales</taxon>
        <taxon>Diaporthaceae</taxon>
        <taxon>Diaporthe</taxon>
    </lineage>
</organism>
<dbReference type="Pfam" id="PF00732">
    <property type="entry name" value="GMC_oxred_N"/>
    <property type="match status" value="1"/>
</dbReference>
<evidence type="ECO:0000313" key="5">
    <source>
        <dbReference type="EMBL" id="POS74588.1"/>
    </source>
</evidence>
<dbReference type="Proteomes" id="UP000094444">
    <property type="component" value="Unassembled WGS sequence"/>
</dbReference>
<gene>
    <name evidence="5" type="ORF">DHEL01_v207012</name>
</gene>
<keyword evidence="6" id="KW-1185">Reference proteome</keyword>
<dbReference type="GO" id="GO:0044550">
    <property type="term" value="P:secondary metabolite biosynthetic process"/>
    <property type="evidence" value="ECO:0007669"/>
    <property type="project" value="TreeGrafter"/>
</dbReference>
<dbReference type="OrthoDB" id="269227at2759"/>
<comment type="cofactor">
    <cofactor evidence="3">
        <name>FAD</name>
        <dbReference type="ChEBI" id="CHEBI:57692"/>
    </cofactor>
</comment>
<keyword evidence="3" id="KW-0274">FAD</keyword>
<dbReference type="InterPro" id="IPR007867">
    <property type="entry name" value="GMC_OxRtase_C"/>
</dbReference>
<feature type="binding site" evidence="3">
    <location>
        <position position="244"/>
    </location>
    <ligand>
        <name>FAD</name>
        <dbReference type="ChEBI" id="CHEBI:57692"/>
    </ligand>
</feature>
<dbReference type="PIRSF" id="PIRSF000137">
    <property type="entry name" value="Alcohol_oxidase"/>
    <property type="match status" value="1"/>
</dbReference>
<dbReference type="InterPro" id="IPR036188">
    <property type="entry name" value="FAD/NAD-bd_sf"/>
</dbReference>
<feature type="active site" description="Proton acceptor" evidence="2">
    <location>
        <position position="591"/>
    </location>
</feature>
<evidence type="ECO:0000256" key="1">
    <source>
        <dbReference type="ARBA" id="ARBA00010790"/>
    </source>
</evidence>
<protein>
    <submittedName>
        <fullName evidence="5">GMC oxidoreductase</fullName>
    </submittedName>
</protein>
<dbReference type="InterPro" id="IPR000172">
    <property type="entry name" value="GMC_OxRdtase_N"/>
</dbReference>
<dbReference type="Pfam" id="PF05199">
    <property type="entry name" value="GMC_oxred_C"/>
    <property type="match status" value="1"/>
</dbReference>
<evidence type="ECO:0000259" key="4">
    <source>
        <dbReference type="PROSITE" id="PS00624"/>
    </source>
</evidence>
<comment type="caution">
    <text evidence="5">The sequence shown here is derived from an EMBL/GenBank/DDBJ whole genome shotgun (WGS) entry which is preliminary data.</text>
</comment>
<sequence>MPIMDRRRQALRQVDKDTLRDSYDYVIIGGGQSGLVVANRLSEDPDVNVLVVEYGHFNDNPAQLDPSSATHAPPANFYNLTSVPQPGLNGRTQRVYGAAVVGGGSAINGMFLNRGAAREFDDWGRLNNASDWSWNGLLPYFVKHPAPELAEEFNITWNDTAFGNGPIYQSFAPYQWPGMKLQWDGFEELGIEPTLDGSDGHGYGLYWTKSFIDLRTVTRSYARTGYFDPIANRTNLDLITGIRVNELLLDSDKTVTGIIMQERGSPDGEGLLEVRANLETILCAGALHSPQILQRSGIGPPSVLDAAGIDILVDLPGVGSNFQDHPQIPMAYSCTTPFFPPPPVHLTRNVEPNPATSFNNETFATWAQQEWEENRSGPYSQSTENAAALLPLTSVNPDATASIVEEYLSQDSAALLPSLYTPEQVAGYDAQRALIAEALSADDNAIVEFPFNGKSTYLLFMMKVLSRGTIHLNQSDIYAEPILDYRSFSNPLDAVLMRESLNFVRRYHRDSETVREAFAPVEITPGANVTGPDFDFHIRNTTGASSAHMSGTCSMMPRRLGGVVDVDLLVYGVTGLSVADASVIPLVPGGHLCATVYAVAEKAADLIKARHINRKKTLKT</sequence>
<dbReference type="Gene3D" id="3.50.50.60">
    <property type="entry name" value="FAD/NAD(P)-binding domain"/>
    <property type="match status" value="1"/>
</dbReference>
<evidence type="ECO:0000256" key="3">
    <source>
        <dbReference type="PIRSR" id="PIRSR000137-2"/>
    </source>
</evidence>
<name>A0A2P5HWI0_DIAHE</name>
<evidence type="ECO:0000256" key="2">
    <source>
        <dbReference type="PIRSR" id="PIRSR000137-1"/>
    </source>
</evidence>
<dbReference type="PANTHER" id="PTHR11552">
    <property type="entry name" value="GLUCOSE-METHANOL-CHOLINE GMC OXIDOREDUCTASE"/>
    <property type="match status" value="1"/>
</dbReference>
<keyword evidence="3" id="KW-0285">Flavoprotein</keyword>
<dbReference type="GO" id="GO:0050660">
    <property type="term" value="F:flavin adenine dinucleotide binding"/>
    <property type="evidence" value="ECO:0007669"/>
    <property type="project" value="InterPro"/>
</dbReference>
<feature type="binding site" evidence="3">
    <location>
        <position position="100"/>
    </location>
    <ligand>
        <name>FAD</name>
        <dbReference type="ChEBI" id="CHEBI:57692"/>
    </ligand>
</feature>
<dbReference type="GO" id="GO:0016614">
    <property type="term" value="F:oxidoreductase activity, acting on CH-OH group of donors"/>
    <property type="evidence" value="ECO:0007669"/>
    <property type="project" value="InterPro"/>
</dbReference>
<dbReference type="SUPFAM" id="SSF54373">
    <property type="entry name" value="FAD-linked reductases, C-terminal domain"/>
    <property type="match status" value="1"/>
</dbReference>
<proteinExistence type="inferred from homology"/>
<comment type="similarity">
    <text evidence="1">Belongs to the GMC oxidoreductase family.</text>
</comment>
<dbReference type="STRING" id="158607.A0A2P5HWI0"/>
<accession>A0A2P5HWI0</accession>
<feature type="domain" description="Glucose-methanol-choline oxidoreductase N-terminal" evidence="4">
    <location>
        <begin position="285"/>
        <end position="299"/>
    </location>
</feature>